<evidence type="ECO:0000313" key="8">
    <source>
        <dbReference type="Proteomes" id="UP000198558"/>
    </source>
</evidence>
<dbReference type="GO" id="GO:0005737">
    <property type="term" value="C:cytoplasm"/>
    <property type="evidence" value="ECO:0007669"/>
    <property type="project" value="UniProtKB-SubCell"/>
</dbReference>
<keyword evidence="4" id="KW-0963">Cytoplasm</keyword>
<dbReference type="OrthoDB" id="9779790at2"/>
<feature type="binding site" evidence="5">
    <location>
        <position position="176"/>
    </location>
    <ligand>
        <name>GTP</name>
        <dbReference type="ChEBI" id="CHEBI:37565"/>
    </ligand>
</feature>
<evidence type="ECO:0000256" key="2">
    <source>
        <dbReference type="ARBA" id="ARBA00022741"/>
    </source>
</evidence>
<evidence type="ECO:0000256" key="4">
    <source>
        <dbReference type="PIRNR" id="PIRNR006230"/>
    </source>
</evidence>
<dbReference type="CDD" id="cd01856">
    <property type="entry name" value="YlqF"/>
    <property type="match status" value="1"/>
</dbReference>
<evidence type="ECO:0000256" key="3">
    <source>
        <dbReference type="ARBA" id="ARBA00023134"/>
    </source>
</evidence>
<evidence type="ECO:0000256" key="5">
    <source>
        <dbReference type="PIRSR" id="PIRSR006230-1"/>
    </source>
</evidence>
<dbReference type="PIRSF" id="PIRSF006230">
    <property type="entry name" value="MG442"/>
    <property type="match status" value="1"/>
</dbReference>
<feature type="domain" description="CP-type G" evidence="6">
    <location>
        <begin position="16"/>
        <end position="180"/>
    </location>
</feature>
<dbReference type="EMBL" id="FOIN01000001">
    <property type="protein sequence ID" value="SET09238.1"/>
    <property type="molecule type" value="Genomic_DNA"/>
</dbReference>
<dbReference type="InterPro" id="IPR023179">
    <property type="entry name" value="GTP-bd_ortho_bundle_sf"/>
</dbReference>
<organism evidence="7 8">
    <name type="scientific">Thomasclavelia cocleata</name>
    <dbReference type="NCBI Taxonomy" id="69824"/>
    <lineage>
        <taxon>Bacteria</taxon>
        <taxon>Bacillati</taxon>
        <taxon>Bacillota</taxon>
        <taxon>Erysipelotrichia</taxon>
        <taxon>Erysipelotrichales</taxon>
        <taxon>Coprobacillaceae</taxon>
        <taxon>Thomasclavelia</taxon>
    </lineage>
</organism>
<proteinExistence type="inferred from homology"/>
<dbReference type="Pfam" id="PF01926">
    <property type="entry name" value="MMR_HSR1"/>
    <property type="match status" value="1"/>
</dbReference>
<keyword evidence="8" id="KW-1185">Reference proteome</keyword>
<dbReference type="InterPro" id="IPR016478">
    <property type="entry name" value="GTPase_MTG1"/>
</dbReference>
<dbReference type="PANTHER" id="PTHR45782:SF4">
    <property type="entry name" value="MITOCHONDRIAL RIBOSOME-ASSOCIATED GTPASE 1"/>
    <property type="match status" value="1"/>
</dbReference>
<name>A0A1I0BRH1_9FIRM</name>
<feature type="binding site" evidence="5">
    <location>
        <begin position="132"/>
        <end position="137"/>
    </location>
    <ligand>
        <name>GTP</name>
        <dbReference type="ChEBI" id="CHEBI:37565"/>
    </ligand>
</feature>
<comment type="function">
    <text evidence="4">Required for a late step of 50S ribosomal subunit assembly. Has GTPase activity.</text>
</comment>
<protein>
    <recommendedName>
        <fullName evidence="1 4">Ribosome biogenesis GTPase A</fullName>
    </recommendedName>
</protein>
<dbReference type="FunFam" id="3.40.50.300:FF:000590">
    <property type="entry name" value="Ribosome biogenesis GTPase A"/>
    <property type="match status" value="1"/>
</dbReference>
<keyword evidence="3 4" id="KW-0342">GTP-binding</keyword>
<comment type="subcellular location">
    <subcellularLocation>
        <location evidence="4">Cytoplasm</location>
    </subcellularLocation>
</comment>
<dbReference type="GO" id="GO:0005525">
    <property type="term" value="F:GTP binding"/>
    <property type="evidence" value="ECO:0007669"/>
    <property type="project" value="UniProtKB-KW"/>
</dbReference>
<dbReference type="GO" id="GO:0006412">
    <property type="term" value="P:translation"/>
    <property type="evidence" value="ECO:0007669"/>
    <property type="project" value="TreeGrafter"/>
</dbReference>
<keyword evidence="2 4" id="KW-0547">Nucleotide-binding</keyword>
<dbReference type="Proteomes" id="UP000198558">
    <property type="component" value="Unassembled WGS sequence"/>
</dbReference>
<dbReference type="PANTHER" id="PTHR45782">
    <property type="entry name" value="MITOCHONDRIAL RIBOSOME-ASSOCIATED GTPASE 1"/>
    <property type="match status" value="1"/>
</dbReference>
<dbReference type="GeneID" id="78287269"/>
<dbReference type="Gene3D" id="3.40.50.300">
    <property type="entry name" value="P-loop containing nucleotide triphosphate hydrolases"/>
    <property type="match status" value="1"/>
</dbReference>
<dbReference type="RefSeq" id="WP_092351626.1">
    <property type="nucleotide sequence ID" value="NZ_FOIN01000001.1"/>
</dbReference>
<dbReference type="InterPro" id="IPR006073">
    <property type="entry name" value="GTP-bd"/>
</dbReference>
<evidence type="ECO:0000259" key="6">
    <source>
        <dbReference type="PROSITE" id="PS51721"/>
    </source>
</evidence>
<dbReference type="Gene3D" id="1.10.1580.10">
    <property type="match status" value="1"/>
</dbReference>
<reference evidence="8" key="1">
    <citation type="submission" date="2016-10" db="EMBL/GenBank/DDBJ databases">
        <authorList>
            <person name="Varghese N."/>
            <person name="Submissions S."/>
        </authorList>
    </citation>
    <scope>NUCLEOTIDE SEQUENCE [LARGE SCALE GENOMIC DNA]</scope>
    <source>
        <strain evidence="8">DSM 1551</strain>
    </source>
</reference>
<dbReference type="InterPro" id="IPR019991">
    <property type="entry name" value="GTP-bd_ribosome_bgen"/>
</dbReference>
<dbReference type="InterPro" id="IPR030378">
    <property type="entry name" value="G_CP_dom"/>
</dbReference>
<accession>A0A1I0BRH1</accession>
<dbReference type="PROSITE" id="PS51721">
    <property type="entry name" value="G_CP"/>
    <property type="match status" value="1"/>
</dbReference>
<dbReference type="AlphaFoldDB" id="A0A1I0BRH1"/>
<dbReference type="InterPro" id="IPR027417">
    <property type="entry name" value="P-loop_NTPase"/>
</dbReference>
<dbReference type="NCBIfam" id="TIGR03596">
    <property type="entry name" value="GTPase_YlqF"/>
    <property type="match status" value="1"/>
</dbReference>
<evidence type="ECO:0000256" key="1">
    <source>
        <dbReference type="ARBA" id="ARBA00014898"/>
    </source>
</evidence>
<evidence type="ECO:0000313" key="7">
    <source>
        <dbReference type="EMBL" id="SET09238.1"/>
    </source>
</evidence>
<dbReference type="GO" id="GO:0003924">
    <property type="term" value="F:GTPase activity"/>
    <property type="evidence" value="ECO:0007669"/>
    <property type="project" value="TreeGrafter"/>
</dbReference>
<sequence length="288" mass="33696">MSKQIQWFPGHMAKARREISEKIKLIDIVIELVDARAPLSSKNPMFDQICNNKPRLIVMTKKDLADERVTNKWIEYFKKKNIDAICVNLKNFNEYQLVINISKEILKEKMEREAKRGLKPRAMRAMVLGIPNVGKSTFINRLAKRKATVTGNRPGVTKAQQIIRVDKDFELFDTPGVLWPRFEDINIARNIALIGSIKQDILPLDELFIYAVKYLEAVYPKRVMDRYDIEIDFNDDWVEKAYDDIAKNRKIKPVRGYTDYDRVMEVFFNDIFDGSMGKITWERPDDTL</sequence>
<dbReference type="SUPFAM" id="SSF52540">
    <property type="entry name" value="P-loop containing nucleoside triphosphate hydrolases"/>
    <property type="match status" value="1"/>
</dbReference>
<comment type="similarity">
    <text evidence="4">Belongs to the TRAFAC class YlqF/YawG GTPase family. MTG1 subfamily.</text>
</comment>
<gene>
    <name evidence="7" type="ORF">SAMN04489758_101227</name>
</gene>